<evidence type="ECO:0008006" key="3">
    <source>
        <dbReference type="Google" id="ProtNLM"/>
    </source>
</evidence>
<proteinExistence type="predicted"/>
<dbReference type="EMBL" id="DPRK01000206">
    <property type="protein sequence ID" value="HCY82436.1"/>
    <property type="molecule type" value="Genomic_DNA"/>
</dbReference>
<evidence type="ECO:0000313" key="2">
    <source>
        <dbReference type="Proteomes" id="UP000263268"/>
    </source>
</evidence>
<sequence length="66" mass="7399">MKERTVKRKITMATLQYRGAEVTSQKAVVKPKTKTAIYRGVSYNPTKQKAAPVAKHGMYRGSAWEA</sequence>
<dbReference type="AlphaFoldDB" id="A0A3D6BT45"/>
<accession>A0A3D6BT45</accession>
<evidence type="ECO:0000313" key="1">
    <source>
        <dbReference type="EMBL" id="HCY82436.1"/>
    </source>
</evidence>
<dbReference type="Proteomes" id="UP000263268">
    <property type="component" value="Unassembled WGS sequence"/>
</dbReference>
<name>A0A3D6BT45_9FLAO</name>
<protein>
    <recommendedName>
        <fullName evidence="3">DUF4278 domain-containing protein</fullName>
    </recommendedName>
</protein>
<comment type="caution">
    <text evidence="1">The sequence shown here is derived from an EMBL/GenBank/DDBJ whole genome shotgun (WGS) entry which is preliminary data.</text>
</comment>
<organism evidence="1 2">
    <name type="scientific">Xanthomarina gelatinilytica</name>
    <dbReference type="NCBI Taxonomy" id="1137281"/>
    <lineage>
        <taxon>Bacteria</taxon>
        <taxon>Pseudomonadati</taxon>
        <taxon>Bacteroidota</taxon>
        <taxon>Flavobacteriia</taxon>
        <taxon>Flavobacteriales</taxon>
        <taxon>Flavobacteriaceae</taxon>
        <taxon>Xanthomarina</taxon>
    </lineage>
</organism>
<gene>
    <name evidence="1" type="ORF">DHV22_12975</name>
</gene>
<reference evidence="1 2" key="1">
    <citation type="journal article" date="2018" name="Nat. Biotechnol.">
        <title>A standardized bacterial taxonomy based on genome phylogeny substantially revises the tree of life.</title>
        <authorList>
            <person name="Parks D.H."/>
            <person name="Chuvochina M."/>
            <person name="Waite D.W."/>
            <person name="Rinke C."/>
            <person name="Skarshewski A."/>
            <person name="Chaumeil P.A."/>
            <person name="Hugenholtz P."/>
        </authorList>
    </citation>
    <scope>NUCLEOTIDE SEQUENCE [LARGE SCALE GENOMIC DNA]</scope>
    <source>
        <strain evidence="1">UBA10227</strain>
    </source>
</reference>